<dbReference type="InterPro" id="IPR043149">
    <property type="entry name" value="TagF_N"/>
</dbReference>
<evidence type="ECO:0000313" key="10">
    <source>
        <dbReference type="EMBL" id="AGM38806.1"/>
    </source>
</evidence>
<gene>
    <name evidence="9" type="primary">gptA2</name>
    <name evidence="8" type="synonym">gptA1</name>
    <name evidence="10" type="synonym">gptA11</name>
</gene>
<organism evidence="9">
    <name type="scientific">Glaesserella parasuis</name>
    <name type="common">Haemophilus parasuis</name>
    <dbReference type="NCBI Taxonomy" id="738"/>
    <lineage>
        <taxon>Bacteria</taxon>
        <taxon>Pseudomonadati</taxon>
        <taxon>Pseudomonadota</taxon>
        <taxon>Gammaproteobacteria</taxon>
        <taxon>Pasteurellales</taxon>
        <taxon>Pasteurellaceae</taxon>
        <taxon>Glaesserella</taxon>
    </lineage>
</organism>
<dbReference type="SUPFAM" id="SSF53756">
    <property type="entry name" value="UDP-Glycosyltransferase/glycogen phosphorylase"/>
    <property type="match status" value="1"/>
</dbReference>
<comment type="similarity">
    <text evidence="2">Belongs to the CDP-glycerol glycerophosphotransferase family.</text>
</comment>
<dbReference type="EMBL" id="KC795303">
    <property type="protein sequence ID" value="AGM38645.1"/>
    <property type="molecule type" value="Genomic_DNA"/>
</dbReference>
<comment type="subcellular location">
    <subcellularLocation>
        <location evidence="1">Cell membrane</location>
        <topology evidence="1">Peripheral membrane protein</topology>
    </subcellularLocation>
</comment>
<reference evidence="9" key="2">
    <citation type="submission" date="2013-03" db="EMBL/GenBank/DDBJ databases">
        <authorList>
            <person name="Howell K."/>
            <person name="Weinert L."/>
            <person name="Luan S.-L."/>
            <person name="Peters S."/>
            <person name="Aragon V."/>
            <person name="Angen O."/>
            <person name="Tucker A.W."/>
            <person name="Maskell D.J."/>
        </authorList>
    </citation>
    <scope>NUCLEOTIDE SEQUENCE</scope>
    <source>
        <strain evidence="10">H465</strain>
        <strain evidence="8">N4</strain>
        <strain evidence="9">SW140</strain>
    </source>
</reference>
<dbReference type="InterPro" id="IPR043148">
    <property type="entry name" value="TagF_C"/>
</dbReference>
<evidence type="ECO:0000313" key="9">
    <source>
        <dbReference type="EMBL" id="AGM38645.1"/>
    </source>
</evidence>
<keyword evidence="6 7" id="KW-0472">Membrane</keyword>
<dbReference type="GO" id="GO:0019350">
    <property type="term" value="P:teichoic acid biosynthetic process"/>
    <property type="evidence" value="ECO:0007669"/>
    <property type="project" value="UniProtKB-KW"/>
</dbReference>
<dbReference type="InterPro" id="IPR051612">
    <property type="entry name" value="Teichoic_Acid_Biosynth"/>
</dbReference>
<evidence type="ECO:0000256" key="3">
    <source>
        <dbReference type="ARBA" id="ARBA00022475"/>
    </source>
</evidence>
<dbReference type="PANTHER" id="PTHR37316:SF3">
    <property type="entry name" value="TEICHOIC ACID GLYCEROL-PHOSPHATE TRANSFERASE"/>
    <property type="match status" value="1"/>
</dbReference>
<dbReference type="Gene3D" id="3.40.50.11820">
    <property type="match status" value="1"/>
</dbReference>
<protein>
    <submittedName>
        <fullName evidence="9">Putative CDP-glycerol:poly(Glycerophosphate) glycerophosphotransferase</fullName>
    </submittedName>
</protein>
<evidence type="ECO:0000256" key="4">
    <source>
        <dbReference type="ARBA" id="ARBA00022679"/>
    </source>
</evidence>
<dbReference type="PANTHER" id="PTHR37316">
    <property type="entry name" value="TEICHOIC ACID GLYCEROL-PHOSPHATE PRIMASE"/>
    <property type="match status" value="1"/>
</dbReference>
<keyword evidence="5" id="KW-0777">Teichoic acid biosynthesis</keyword>
<dbReference type="AlphaFoldDB" id="T1RPR4"/>
<dbReference type="InterPro" id="IPR007554">
    <property type="entry name" value="Glycerophosphate_synth"/>
</dbReference>
<dbReference type="EMBL" id="KC795283">
    <property type="protein sequence ID" value="AGM38625.1"/>
    <property type="molecule type" value="Genomic_DNA"/>
</dbReference>
<dbReference type="EMBL" id="KC795464">
    <property type="protein sequence ID" value="AGM38806.1"/>
    <property type="molecule type" value="Genomic_DNA"/>
</dbReference>
<evidence type="ECO:0000313" key="8">
    <source>
        <dbReference type="EMBL" id="AGM38625.1"/>
    </source>
</evidence>
<evidence type="ECO:0000256" key="7">
    <source>
        <dbReference type="SAM" id="Phobius"/>
    </source>
</evidence>
<dbReference type="GO" id="GO:0005886">
    <property type="term" value="C:plasma membrane"/>
    <property type="evidence" value="ECO:0007669"/>
    <property type="project" value="UniProtKB-SubCell"/>
</dbReference>
<evidence type="ECO:0000256" key="6">
    <source>
        <dbReference type="ARBA" id="ARBA00023136"/>
    </source>
</evidence>
<evidence type="ECO:0000256" key="2">
    <source>
        <dbReference type="ARBA" id="ARBA00010488"/>
    </source>
</evidence>
<accession>T1RPR4</accession>
<sequence>MCCTDNIRGNYMRNKIIWIYRAFHALSRVILGYPLYYISGFIPRKKCIWVFGSFGIFNDNSRYLYEYVIKANKHNIKAIWISNNKQSIIEASKYGKAYHALSINGLYYTLIAKVYIFSCYVSDINYFTSRGAIKVNLWHGIPLKKIEFDINTPPLNKVFKDASFISKVLRPQIYQRNDFLISPTKYIADYSLKSAFRINDDNIILAQYPRVSYLKSLMLEMKNKDKLEYSIFQKVFLYTPTWRDNSYDFIKKSEINFELLDNLMKENNSIFLVKLHSATKLSVDFSKYNNIRLIDNKQDPMKLLAIADCLITDYSSIYLDYLIVDRPIIFFSFDLDEYLQGREMYFDYDSVLAGNRVNSFSELFREILKVFVDDRLGKERRKKMSSLFLSNDTDSNKSIVDKIINKLGH</sequence>
<dbReference type="Gene3D" id="3.40.50.12580">
    <property type="match status" value="1"/>
</dbReference>
<reference evidence="9" key="1">
    <citation type="journal article" date="2013" name="J. Bacteriol.">
        <title>Gene content and diversity of the loci encoding biosynthesis of capsular polysaccharides of the 15 serovar reference strains of Haemophilus parasuis.</title>
        <authorList>
            <consortium name="BRaDP1T Consortium"/>
            <person name="Howell K.J."/>
            <person name="Weinert L.A."/>
            <person name="Luan S.L."/>
            <person name="Peters S.E."/>
            <person name="Chaudhuri R.R."/>
            <person name="Harris D."/>
            <person name="Angen O."/>
            <person name="Aragon V."/>
            <person name="Parkhill J."/>
            <person name="Langford P.R."/>
            <person name="Rycroft A.N."/>
            <person name="Wren B.W."/>
            <person name="Tucker A.W."/>
            <person name="Maskell D.J."/>
        </authorList>
    </citation>
    <scope>NUCLEOTIDE SEQUENCE</scope>
    <source>
        <strain evidence="10">H465</strain>
        <strain evidence="8">N4</strain>
        <strain evidence="9">SW140</strain>
    </source>
</reference>
<proteinExistence type="inferred from homology"/>
<dbReference type="Pfam" id="PF04464">
    <property type="entry name" value="Glyphos_transf"/>
    <property type="match status" value="1"/>
</dbReference>
<keyword evidence="3" id="KW-1003">Cell membrane</keyword>
<feature type="transmembrane region" description="Helical" evidence="7">
    <location>
        <begin position="18"/>
        <end position="38"/>
    </location>
</feature>
<evidence type="ECO:0000256" key="5">
    <source>
        <dbReference type="ARBA" id="ARBA00022944"/>
    </source>
</evidence>
<dbReference type="GO" id="GO:0047355">
    <property type="term" value="F:CDP-glycerol glycerophosphotransferase activity"/>
    <property type="evidence" value="ECO:0007669"/>
    <property type="project" value="InterPro"/>
</dbReference>
<keyword evidence="4 9" id="KW-0808">Transferase</keyword>
<keyword evidence="7" id="KW-1133">Transmembrane helix</keyword>
<name>T1RPR4_GLAPU</name>
<evidence type="ECO:0000256" key="1">
    <source>
        <dbReference type="ARBA" id="ARBA00004202"/>
    </source>
</evidence>
<keyword evidence="7" id="KW-0812">Transmembrane</keyword>